<sequence>MESVIIILVTVLLTSEASDECTPENVARCLTPFINATEEMGYAISTTNLGSKEKMAAVCREYGTMQACLLPVRPKCVDAKKMFLKSVEVLESYTGYLCSESGFDTYNRNHECLNSEEIKPSIERCENTFQERRREYAGRAVYQSGKTRLRNLCKMMKDMLTCTANAHSICGEEAVDLLNVINNQSLKEIFEGQGIPCHIKRKNHKKSSTAPNVGKQLEYKSGIESLQSYRFDRMVALSMCFFYQILTSS</sequence>
<dbReference type="GeneID" id="106178731"/>
<dbReference type="Proteomes" id="UP000085678">
    <property type="component" value="Unplaced"/>
</dbReference>
<reference evidence="3" key="1">
    <citation type="submission" date="2025-08" db="UniProtKB">
        <authorList>
            <consortium name="RefSeq"/>
        </authorList>
    </citation>
    <scope>IDENTIFICATION</scope>
    <source>
        <tissue evidence="3">Gonads</tissue>
    </source>
</reference>
<evidence type="ECO:0000256" key="1">
    <source>
        <dbReference type="SAM" id="SignalP"/>
    </source>
</evidence>
<gene>
    <name evidence="3" type="primary">LOC106178731</name>
</gene>
<name>A0A1S3K5F1_LINAN</name>
<feature type="chain" id="PRO_5010233712" evidence="1">
    <location>
        <begin position="18"/>
        <end position="249"/>
    </location>
</feature>
<dbReference type="AlphaFoldDB" id="A0A1S3K5F1"/>
<evidence type="ECO:0000313" key="2">
    <source>
        <dbReference type="Proteomes" id="UP000085678"/>
    </source>
</evidence>
<organism evidence="2 3">
    <name type="scientific">Lingula anatina</name>
    <name type="common">Brachiopod</name>
    <name type="synonym">Lingula unguis</name>
    <dbReference type="NCBI Taxonomy" id="7574"/>
    <lineage>
        <taxon>Eukaryota</taxon>
        <taxon>Metazoa</taxon>
        <taxon>Spiralia</taxon>
        <taxon>Lophotrochozoa</taxon>
        <taxon>Brachiopoda</taxon>
        <taxon>Linguliformea</taxon>
        <taxon>Lingulata</taxon>
        <taxon>Lingulida</taxon>
        <taxon>Linguloidea</taxon>
        <taxon>Lingulidae</taxon>
        <taxon>Lingula</taxon>
    </lineage>
</organism>
<feature type="signal peptide" evidence="1">
    <location>
        <begin position="1"/>
        <end position="17"/>
    </location>
</feature>
<dbReference type="RefSeq" id="XP_013417486.1">
    <property type="nucleotide sequence ID" value="XM_013562032.1"/>
</dbReference>
<protein>
    <submittedName>
        <fullName evidence="3">Uncharacterized protein LOC106178731</fullName>
    </submittedName>
</protein>
<evidence type="ECO:0000313" key="3">
    <source>
        <dbReference type="RefSeq" id="XP_013417486.1"/>
    </source>
</evidence>
<dbReference type="PANTHER" id="PTHR33964:SF1">
    <property type="entry name" value="RE45066P"/>
    <property type="match status" value="1"/>
</dbReference>
<dbReference type="PANTHER" id="PTHR33964">
    <property type="entry name" value="RE45066P-RELATED"/>
    <property type="match status" value="1"/>
</dbReference>
<proteinExistence type="predicted"/>
<keyword evidence="2" id="KW-1185">Reference proteome</keyword>
<keyword evidence="1" id="KW-0732">Signal</keyword>
<dbReference type="KEGG" id="lak:106178731"/>
<accession>A0A1S3K5F1</accession>
<dbReference type="InParanoid" id="A0A1S3K5F1"/>